<proteinExistence type="predicted"/>
<dbReference type="EMBL" id="JAOSHN010000006">
    <property type="protein sequence ID" value="MCU7379533.1"/>
    <property type="molecule type" value="Genomic_DNA"/>
</dbReference>
<dbReference type="InterPro" id="IPR010056">
    <property type="entry name" value="Phage_rep_org__N"/>
</dbReference>
<feature type="domain" description="Phage replisome organiser N-terminal" evidence="2">
    <location>
        <begin position="5"/>
        <end position="126"/>
    </location>
</feature>
<gene>
    <name evidence="3" type="ORF">OBO34_14395</name>
</gene>
<name>A0A9J6QTR3_9FIRM</name>
<reference evidence="3" key="1">
    <citation type="submission" date="2022-09" db="EMBL/GenBank/DDBJ databases">
        <title>Culturomic study of gut microbiota in children with autism spectrum disorder.</title>
        <authorList>
            <person name="Efimov B.A."/>
            <person name="Chaplin A.V."/>
            <person name="Sokolova S.R."/>
            <person name="Pikina A.P."/>
            <person name="Korzhanova M."/>
            <person name="Belova V."/>
            <person name="Korostin D."/>
        </authorList>
    </citation>
    <scope>NUCLEOTIDE SEQUENCE</scope>
    <source>
        <strain evidence="3">ASD5510</strain>
    </source>
</reference>
<evidence type="ECO:0000256" key="1">
    <source>
        <dbReference type="SAM" id="MobiDB-lite"/>
    </source>
</evidence>
<sequence length="234" mass="26676">MGDTWIKLYRNLLDKPIWLQSTAEQKVILVTLLMMVNYAPADWEWNGKIYTCQPGQRVTSLEGIAEKCGKGISIQNVRTALKRFEKLGFLTNESTKSGRLITVANWEKYQGGEDEPNKEPNKDLTKTQQRGNKDLTTRKESKKNKKDRKKEIYKSLPPELHGPVDNFLEMRKAMKAPATDRALELMLKKLDELSGGDTGTAVKILEQSIEKGWKTVYPLRGEKNQKDDGGFMNL</sequence>
<evidence type="ECO:0000313" key="4">
    <source>
        <dbReference type="Proteomes" id="UP001065549"/>
    </source>
</evidence>
<feature type="region of interest" description="Disordered" evidence="1">
    <location>
        <begin position="110"/>
        <end position="158"/>
    </location>
</feature>
<dbReference type="Pfam" id="PF09681">
    <property type="entry name" value="Phage_rep_org_N"/>
    <property type="match status" value="1"/>
</dbReference>
<keyword evidence="4" id="KW-1185">Reference proteome</keyword>
<evidence type="ECO:0000259" key="2">
    <source>
        <dbReference type="Pfam" id="PF09681"/>
    </source>
</evidence>
<evidence type="ECO:0000313" key="3">
    <source>
        <dbReference type="EMBL" id="MCU7379533.1"/>
    </source>
</evidence>
<dbReference type="RefSeq" id="WP_269478586.1">
    <property type="nucleotide sequence ID" value="NZ_JAOSHN010000006.1"/>
</dbReference>
<feature type="compositionally biased region" description="Basic and acidic residues" evidence="1">
    <location>
        <begin position="115"/>
        <end position="139"/>
    </location>
</feature>
<organism evidence="3 4">
    <name type="scientific">Hominibacterium faecale</name>
    <dbReference type="NCBI Taxonomy" id="2839743"/>
    <lineage>
        <taxon>Bacteria</taxon>
        <taxon>Bacillati</taxon>
        <taxon>Bacillota</taxon>
        <taxon>Clostridia</taxon>
        <taxon>Peptostreptococcales</taxon>
        <taxon>Anaerovoracaceae</taxon>
        <taxon>Hominibacterium</taxon>
    </lineage>
</organism>
<accession>A0A9J6QTR3</accession>
<comment type="caution">
    <text evidence="3">The sequence shown here is derived from an EMBL/GenBank/DDBJ whole genome shotgun (WGS) entry which is preliminary data.</text>
</comment>
<protein>
    <submittedName>
        <fullName evidence="3">Phage replisome organizer N-terminal domain-containing protein</fullName>
    </submittedName>
</protein>
<dbReference type="AlphaFoldDB" id="A0A9J6QTR3"/>
<dbReference type="Proteomes" id="UP001065549">
    <property type="component" value="Unassembled WGS sequence"/>
</dbReference>